<proteinExistence type="predicted"/>
<evidence type="ECO:0000256" key="1">
    <source>
        <dbReference type="SAM" id="Phobius"/>
    </source>
</evidence>
<comment type="caution">
    <text evidence="2">The sequence shown here is derived from an EMBL/GenBank/DDBJ whole genome shotgun (WGS) entry which is preliminary data.</text>
</comment>
<evidence type="ECO:0000313" key="3">
    <source>
        <dbReference type="Proteomes" id="UP001156905"/>
    </source>
</evidence>
<reference evidence="3" key="1">
    <citation type="journal article" date="2019" name="Int. J. Syst. Evol. Microbiol.">
        <title>The Global Catalogue of Microorganisms (GCM) 10K type strain sequencing project: providing services to taxonomists for standard genome sequencing and annotation.</title>
        <authorList>
            <consortium name="The Broad Institute Genomics Platform"/>
            <consortium name="The Broad Institute Genome Sequencing Center for Infectious Disease"/>
            <person name="Wu L."/>
            <person name="Ma J."/>
        </authorList>
    </citation>
    <scope>NUCLEOTIDE SEQUENCE [LARGE SCALE GENOMIC DNA]</scope>
    <source>
        <strain evidence="3">NBRC 102520</strain>
    </source>
</reference>
<dbReference type="InterPro" id="IPR011223">
    <property type="entry name" value="UCP028770"/>
</dbReference>
<dbReference type="EMBL" id="BSOW01000019">
    <property type="protein sequence ID" value="GLR88506.1"/>
    <property type="molecule type" value="Genomic_DNA"/>
</dbReference>
<organism evidence="2 3">
    <name type="scientific">Bradyrhizobium iriomotense</name>
    <dbReference type="NCBI Taxonomy" id="441950"/>
    <lineage>
        <taxon>Bacteria</taxon>
        <taxon>Pseudomonadati</taxon>
        <taxon>Pseudomonadota</taxon>
        <taxon>Alphaproteobacteria</taxon>
        <taxon>Hyphomicrobiales</taxon>
        <taxon>Nitrobacteraceae</taxon>
        <taxon>Bradyrhizobium</taxon>
    </lineage>
</organism>
<dbReference type="Pfam" id="PF11742">
    <property type="entry name" value="DUF3302"/>
    <property type="match status" value="1"/>
</dbReference>
<feature type="transmembrane region" description="Helical" evidence="1">
    <location>
        <begin position="28"/>
        <end position="51"/>
    </location>
</feature>
<sequence length="101" mass="11026">MRGQRNEGGPGCRWIDEREVIAMSGYDIFAWIVLVILLASAIGVVCIAGWLPGHIATSRNHPWAQAVTVAGWVTLFFGFALWPIALIWAHVDVPSRKAGDA</sequence>
<keyword evidence="1" id="KW-0812">Transmembrane</keyword>
<evidence type="ECO:0008006" key="4">
    <source>
        <dbReference type="Google" id="ProtNLM"/>
    </source>
</evidence>
<dbReference type="Proteomes" id="UP001156905">
    <property type="component" value="Unassembled WGS sequence"/>
</dbReference>
<evidence type="ECO:0000313" key="2">
    <source>
        <dbReference type="EMBL" id="GLR88506.1"/>
    </source>
</evidence>
<protein>
    <recommendedName>
        <fullName evidence="4">DUF3302 domain-containing protein</fullName>
    </recommendedName>
</protein>
<keyword evidence="3" id="KW-1185">Reference proteome</keyword>
<accession>A0ABQ6B760</accession>
<gene>
    <name evidence="2" type="ORF">GCM10007857_52180</name>
</gene>
<keyword evidence="1" id="KW-0472">Membrane</keyword>
<keyword evidence="1" id="KW-1133">Transmembrane helix</keyword>
<feature type="transmembrane region" description="Helical" evidence="1">
    <location>
        <begin position="63"/>
        <end position="88"/>
    </location>
</feature>
<name>A0ABQ6B760_9BRAD</name>